<protein>
    <submittedName>
        <fullName evidence="2">Methyltransferase domain-containing protein</fullName>
    </submittedName>
</protein>
<accession>A0A212U2A6</accession>
<keyword evidence="3" id="KW-1185">Reference proteome</keyword>
<dbReference type="GO" id="GO:0008757">
    <property type="term" value="F:S-adenosylmethionine-dependent methyltransferase activity"/>
    <property type="evidence" value="ECO:0007669"/>
    <property type="project" value="InterPro"/>
</dbReference>
<dbReference type="RefSeq" id="WP_088813504.1">
    <property type="nucleotide sequence ID" value="NZ_FYEX01000002.1"/>
</dbReference>
<feature type="domain" description="Methyltransferase type 11" evidence="1">
    <location>
        <begin position="88"/>
        <end position="137"/>
    </location>
</feature>
<reference evidence="2 3" key="1">
    <citation type="submission" date="2017-06" db="EMBL/GenBank/DDBJ databases">
        <authorList>
            <person name="Kim H.J."/>
            <person name="Triplett B.A."/>
        </authorList>
    </citation>
    <scope>NUCLEOTIDE SEQUENCE [LARGE SCALE GENOMIC DNA]</scope>
    <source>
        <strain evidence="2 3">MWH-VicM1</strain>
    </source>
</reference>
<name>A0A212U2A6_9BURK</name>
<dbReference type="InterPro" id="IPR013216">
    <property type="entry name" value="Methyltransf_11"/>
</dbReference>
<dbReference type="InterPro" id="IPR029063">
    <property type="entry name" value="SAM-dependent_MTases_sf"/>
</dbReference>
<keyword evidence="2" id="KW-0489">Methyltransferase</keyword>
<dbReference type="AlphaFoldDB" id="A0A212U2A6"/>
<dbReference type="Pfam" id="PF08241">
    <property type="entry name" value="Methyltransf_11"/>
    <property type="match status" value="1"/>
</dbReference>
<dbReference type="EMBL" id="FYEX01000002">
    <property type="protein sequence ID" value="SNC72363.1"/>
    <property type="molecule type" value="Genomic_DNA"/>
</dbReference>
<dbReference type="Proteomes" id="UP000197215">
    <property type="component" value="Unassembled WGS sequence"/>
</dbReference>
<dbReference type="GO" id="GO:0032259">
    <property type="term" value="P:methylation"/>
    <property type="evidence" value="ECO:0007669"/>
    <property type="project" value="UniProtKB-KW"/>
</dbReference>
<keyword evidence="2" id="KW-0808">Transferase</keyword>
<dbReference type="OrthoDB" id="6191410at2"/>
<dbReference type="Gene3D" id="3.40.50.150">
    <property type="entry name" value="Vaccinia Virus protein VP39"/>
    <property type="match status" value="1"/>
</dbReference>
<organism evidence="2 3">
    <name type="scientific">Polynucleobacter victoriensis</name>
    <dbReference type="NCBI Taxonomy" id="2049319"/>
    <lineage>
        <taxon>Bacteria</taxon>
        <taxon>Pseudomonadati</taxon>
        <taxon>Pseudomonadota</taxon>
        <taxon>Betaproteobacteria</taxon>
        <taxon>Burkholderiales</taxon>
        <taxon>Burkholderiaceae</taxon>
        <taxon>Polynucleobacter</taxon>
    </lineage>
</organism>
<evidence type="ECO:0000313" key="2">
    <source>
        <dbReference type="EMBL" id="SNC72363.1"/>
    </source>
</evidence>
<sequence>MSQAKPTSTVKAPWTSWDAWLSSPPGQYVLEWEQTQFDHIVSDIFGYHALQIGLPQLPALKENRMPLQMILRAPHDKPGDHTPDSWHTINGIPEELPFASQSIDLVVLPHVLEFADNPHAVLREVNRILMPEGRVVISGFNPASLWGLRQYCSHLIGQPYLPREGKFIDLLRIKDWLKLLDFAVDRGRFGCYRLPLRSASGMQKMGFLEKAGDRWWPVLGSVFIVSAIKRTSTLTLVGRIEKTSPATQAQLNPVANLGGHQQQTSFKPPLKEIND</sequence>
<proteinExistence type="predicted"/>
<gene>
    <name evidence="2" type="ORF">SAMN06295916_1578</name>
</gene>
<dbReference type="SUPFAM" id="SSF53335">
    <property type="entry name" value="S-adenosyl-L-methionine-dependent methyltransferases"/>
    <property type="match status" value="1"/>
</dbReference>
<evidence type="ECO:0000259" key="1">
    <source>
        <dbReference type="Pfam" id="PF08241"/>
    </source>
</evidence>
<evidence type="ECO:0000313" key="3">
    <source>
        <dbReference type="Proteomes" id="UP000197215"/>
    </source>
</evidence>